<sequence>MVRAHPRRLGLRRLIQRFYNKLNIAVQQNATKLESGVCNLHSRSCCDGGMCHDDL</sequence>
<evidence type="ECO:0000313" key="2">
    <source>
        <dbReference type="Proteomes" id="UP000325811"/>
    </source>
</evidence>
<organism evidence="1 2">
    <name type="scientific">Paraburkholderia dioscoreae</name>
    <dbReference type="NCBI Taxonomy" id="2604047"/>
    <lineage>
        <taxon>Bacteria</taxon>
        <taxon>Pseudomonadati</taxon>
        <taxon>Pseudomonadota</taxon>
        <taxon>Betaproteobacteria</taxon>
        <taxon>Burkholderiales</taxon>
        <taxon>Burkholderiaceae</taxon>
        <taxon>Paraburkholderia</taxon>
    </lineage>
</organism>
<evidence type="ECO:0000313" key="1">
    <source>
        <dbReference type="EMBL" id="VVD32797.1"/>
    </source>
</evidence>
<dbReference type="EMBL" id="LR699554">
    <property type="protein sequence ID" value="VVD32797.1"/>
    <property type="molecule type" value="Genomic_DNA"/>
</dbReference>
<gene>
    <name evidence="1" type="ORF">PDMSB3_1513</name>
</gene>
<dbReference type="KEGG" id="pdio:PDMSB3_1513.1"/>
<name>A0A5Q4ZLK5_9BURK</name>
<accession>A0A5Q4ZLK5</accession>
<dbReference type="AlphaFoldDB" id="A0A5Q4ZLK5"/>
<keyword evidence="2" id="KW-1185">Reference proteome</keyword>
<reference evidence="1 2" key="1">
    <citation type="submission" date="2019-08" db="EMBL/GenBank/DDBJ databases">
        <authorList>
            <person name="Herpell B J."/>
        </authorList>
    </citation>
    <scope>NUCLEOTIDE SEQUENCE [LARGE SCALE GENOMIC DNA]</scope>
    <source>
        <strain evidence="2">Msb3</strain>
    </source>
</reference>
<dbReference type="Proteomes" id="UP000325811">
    <property type="component" value="Chromosome II"/>
</dbReference>
<protein>
    <submittedName>
        <fullName evidence="1">Uncharacterized protein</fullName>
    </submittedName>
</protein>
<proteinExistence type="predicted"/>